<keyword evidence="5" id="KW-1185">Reference proteome</keyword>
<feature type="region of interest" description="Disordered" evidence="2">
    <location>
        <begin position="259"/>
        <end position="308"/>
    </location>
</feature>
<sequence>MNGVDGEEETQLSPEGKAILEYLDYFDSTWMSEALWESWSPYEMFAANRALQHHANWVTARFSVAANHQTLPLHIQRRSLTSLTPQFPPLAYWNPAKERDALAQKIFAETATDPERLKFHPKETDDQFVSDCRGTAPLPSIPPPYHRQLVHKSGWAWCTCPDFTQRRVGACKHLRAVRIFIDLWQQRRQLRRYFDFPDCLDSAIKVYERNCRIWGPDFDRKALHLPIPPDPEEMVTEIEQGSNHLPGIAEIEFMAEGEDPDTEEGNVTSGNDDEAESVMGTQGSAESSRSASPIFGDDLTVDEQHTGSNLRTREGIKAQLLVRAEAIASKTLEKLEKFQDILEQFHTGECSSSTMLSFRDIISRINNTFESLDSKTPVQ</sequence>
<evidence type="ECO:0000259" key="3">
    <source>
        <dbReference type="PROSITE" id="PS50966"/>
    </source>
</evidence>
<evidence type="ECO:0000313" key="4">
    <source>
        <dbReference type="EMBL" id="KZS87571.1"/>
    </source>
</evidence>
<evidence type="ECO:0000256" key="2">
    <source>
        <dbReference type="SAM" id="MobiDB-lite"/>
    </source>
</evidence>
<name>A0A164NC85_9AGAM</name>
<accession>A0A164NC85</accession>
<keyword evidence="1" id="KW-0862">Zinc</keyword>
<dbReference type="EMBL" id="KV419447">
    <property type="protein sequence ID" value="KZS87571.1"/>
    <property type="molecule type" value="Genomic_DNA"/>
</dbReference>
<dbReference type="STRING" id="1314777.A0A164NC85"/>
<dbReference type="InterPro" id="IPR007527">
    <property type="entry name" value="Znf_SWIM"/>
</dbReference>
<keyword evidence="1" id="KW-0863">Zinc-finger</keyword>
<reference evidence="4 5" key="1">
    <citation type="journal article" date="2016" name="Mol. Biol. Evol.">
        <title>Comparative Genomics of Early-Diverging Mushroom-Forming Fungi Provides Insights into the Origins of Lignocellulose Decay Capabilities.</title>
        <authorList>
            <person name="Nagy L.G."/>
            <person name="Riley R."/>
            <person name="Tritt A."/>
            <person name="Adam C."/>
            <person name="Daum C."/>
            <person name="Floudas D."/>
            <person name="Sun H."/>
            <person name="Yadav J.S."/>
            <person name="Pangilinan J."/>
            <person name="Larsson K.H."/>
            <person name="Matsuura K."/>
            <person name="Barry K."/>
            <person name="Labutti K."/>
            <person name="Kuo R."/>
            <person name="Ohm R.A."/>
            <person name="Bhattacharya S.S."/>
            <person name="Shirouzu T."/>
            <person name="Yoshinaga Y."/>
            <person name="Martin F.M."/>
            <person name="Grigoriev I.V."/>
            <person name="Hibbett D.S."/>
        </authorList>
    </citation>
    <scope>NUCLEOTIDE SEQUENCE [LARGE SCALE GENOMIC DNA]</scope>
    <source>
        <strain evidence="4 5">HHB9708</strain>
    </source>
</reference>
<feature type="domain" description="SWIM-type" evidence="3">
    <location>
        <begin position="145"/>
        <end position="182"/>
    </location>
</feature>
<dbReference type="PROSITE" id="PS50966">
    <property type="entry name" value="ZF_SWIM"/>
    <property type="match status" value="1"/>
</dbReference>
<proteinExistence type="predicted"/>
<dbReference type="AlphaFoldDB" id="A0A164NC85"/>
<keyword evidence="1" id="KW-0479">Metal-binding</keyword>
<evidence type="ECO:0000256" key="1">
    <source>
        <dbReference type="PROSITE-ProRule" id="PRU00325"/>
    </source>
</evidence>
<evidence type="ECO:0000313" key="5">
    <source>
        <dbReference type="Proteomes" id="UP000076722"/>
    </source>
</evidence>
<protein>
    <recommendedName>
        <fullName evidence="3">SWIM-type domain-containing protein</fullName>
    </recommendedName>
</protein>
<organism evidence="4 5">
    <name type="scientific">Sistotremastrum niveocremeum HHB9708</name>
    <dbReference type="NCBI Taxonomy" id="1314777"/>
    <lineage>
        <taxon>Eukaryota</taxon>
        <taxon>Fungi</taxon>
        <taxon>Dikarya</taxon>
        <taxon>Basidiomycota</taxon>
        <taxon>Agaricomycotina</taxon>
        <taxon>Agaricomycetes</taxon>
        <taxon>Sistotremastrales</taxon>
        <taxon>Sistotremastraceae</taxon>
        <taxon>Sertulicium</taxon>
        <taxon>Sertulicium niveocremeum</taxon>
    </lineage>
</organism>
<feature type="compositionally biased region" description="Polar residues" evidence="2">
    <location>
        <begin position="279"/>
        <end position="291"/>
    </location>
</feature>
<dbReference type="Proteomes" id="UP000076722">
    <property type="component" value="Unassembled WGS sequence"/>
</dbReference>
<gene>
    <name evidence="4" type="ORF">SISNIDRAFT_470830</name>
</gene>
<dbReference type="GO" id="GO:0008270">
    <property type="term" value="F:zinc ion binding"/>
    <property type="evidence" value="ECO:0007669"/>
    <property type="project" value="UniProtKB-KW"/>
</dbReference>